<evidence type="ECO:0000313" key="3">
    <source>
        <dbReference type="Proteomes" id="UP000530514"/>
    </source>
</evidence>
<feature type="domain" description="LUD" evidence="1">
    <location>
        <begin position="49"/>
        <end position="234"/>
    </location>
</feature>
<keyword evidence="3" id="KW-1185">Reference proteome</keyword>
<gene>
    <name evidence="2" type="ORF">H1164_05035</name>
</gene>
<dbReference type="PANTHER" id="PTHR43682">
    <property type="entry name" value="LACTATE UTILIZATION PROTEIN C"/>
    <property type="match status" value="1"/>
</dbReference>
<proteinExistence type="predicted"/>
<dbReference type="Proteomes" id="UP000530514">
    <property type="component" value="Unassembled WGS sequence"/>
</dbReference>
<dbReference type="PANTHER" id="PTHR43682:SF1">
    <property type="entry name" value="LACTATE UTILIZATION PROTEIN C"/>
    <property type="match status" value="1"/>
</dbReference>
<protein>
    <submittedName>
        <fullName evidence="2">Lactate utilization protein C</fullName>
    </submittedName>
</protein>
<dbReference type="Pfam" id="PF02589">
    <property type="entry name" value="LUD_dom"/>
    <property type="match status" value="1"/>
</dbReference>
<organism evidence="2 3">
    <name type="scientific">Thermoactinomyces daqus</name>
    <dbReference type="NCBI Taxonomy" id="1329516"/>
    <lineage>
        <taxon>Bacteria</taxon>
        <taxon>Bacillati</taxon>
        <taxon>Bacillota</taxon>
        <taxon>Bacilli</taxon>
        <taxon>Bacillales</taxon>
        <taxon>Thermoactinomycetaceae</taxon>
        <taxon>Thermoactinomyces</taxon>
    </lineage>
</organism>
<name>A0A7W2AH35_9BACL</name>
<sequence length="237" mass="27079">MTILNRDAFLNKLAERLGRPRMREEIQKPEWDQARLVPPEDRKGCEEWVERLEKQAQLNRTTFFRIPADFLPEAVWKMIKKAGAKTVITWDDVRWNEYGLDPALNAKLEEHRIRLQQWCDEQAAESISLAEQAMIGITFSDLALAESATVMLLNGRGKGRSVSLLPHKYIAIIPRSTIVPRLTHATREIRRRIEKGELLPSCINFISGPSNSADIEMNLVVGVHGPVEVTYIVVDDR</sequence>
<dbReference type="RefSeq" id="WP_033099650.1">
    <property type="nucleotide sequence ID" value="NZ_JACEIP010000005.1"/>
</dbReference>
<dbReference type="InterPro" id="IPR003741">
    <property type="entry name" value="LUD_dom"/>
</dbReference>
<reference evidence="2 3" key="1">
    <citation type="submission" date="2020-07" db="EMBL/GenBank/DDBJ databases">
        <authorList>
            <person name="Feng H."/>
        </authorList>
    </citation>
    <scope>NUCLEOTIDE SEQUENCE [LARGE SCALE GENOMIC DNA]</scope>
    <source>
        <strain evidence="3">s-11</strain>
    </source>
</reference>
<dbReference type="OrthoDB" id="9794157at2"/>
<evidence type="ECO:0000259" key="1">
    <source>
        <dbReference type="Pfam" id="PF02589"/>
    </source>
</evidence>
<accession>A0A7W2AH35</accession>
<dbReference type="AlphaFoldDB" id="A0A7W2AH35"/>
<evidence type="ECO:0000313" key="2">
    <source>
        <dbReference type="EMBL" id="MBA4542266.1"/>
    </source>
</evidence>
<dbReference type="InterPro" id="IPR024185">
    <property type="entry name" value="FTHF_cligase-like_sf"/>
</dbReference>
<dbReference type="Gene3D" id="3.40.50.10420">
    <property type="entry name" value="NagB/RpiA/CoA transferase-like"/>
    <property type="match status" value="1"/>
</dbReference>
<dbReference type="SUPFAM" id="SSF100950">
    <property type="entry name" value="NagB/RpiA/CoA transferase-like"/>
    <property type="match status" value="1"/>
</dbReference>
<dbReference type="EMBL" id="JACEIP010000005">
    <property type="protein sequence ID" value="MBA4542266.1"/>
    <property type="molecule type" value="Genomic_DNA"/>
</dbReference>
<comment type="caution">
    <text evidence="2">The sequence shown here is derived from an EMBL/GenBank/DDBJ whole genome shotgun (WGS) entry which is preliminary data.</text>
</comment>
<dbReference type="InterPro" id="IPR037171">
    <property type="entry name" value="NagB/RpiA_transferase-like"/>
</dbReference>